<evidence type="ECO:0000259" key="2">
    <source>
        <dbReference type="PROSITE" id="PS51277"/>
    </source>
</evidence>
<reference evidence="3" key="1">
    <citation type="submission" date="2022-08" db="EMBL/GenBank/DDBJ databases">
        <authorList>
            <person name="Marques A."/>
        </authorList>
    </citation>
    <scope>NUCLEOTIDE SEQUENCE</scope>
    <source>
        <strain evidence="3">RhyPub2mFocal</strain>
        <tissue evidence="3">Leaves</tissue>
    </source>
</reference>
<keyword evidence="1" id="KW-0732">Signal</keyword>
<name>A0AAV8HKG9_9POAL</name>
<dbReference type="PANTHER" id="PTHR31236:SF31">
    <property type="entry name" value="BURP DOMAIN-CONTAINING PROTEIN 7"/>
    <property type="match status" value="1"/>
</dbReference>
<dbReference type="Proteomes" id="UP001140206">
    <property type="component" value="Chromosome 1"/>
</dbReference>
<proteinExistence type="predicted"/>
<gene>
    <name evidence="3" type="ORF">LUZ62_030941</name>
</gene>
<dbReference type="PROSITE" id="PS51277">
    <property type="entry name" value="BURP"/>
    <property type="match status" value="1"/>
</dbReference>
<dbReference type="AlphaFoldDB" id="A0AAV8HKG9"/>
<comment type="caution">
    <text evidence="3">The sequence shown here is derived from an EMBL/GenBank/DDBJ whole genome shotgun (WGS) entry which is preliminary data.</text>
</comment>
<evidence type="ECO:0000256" key="1">
    <source>
        <dbReference type="ARBA" id="ARBA00022729"/>
    </source>
</evidence>
<dbReference type="Pfam" id="PF03181">
    <property type="entry name" value="BURP"/>
    <property type="match status" value="1"/>
</dbReference>
<sequence length="302" mass="32751">MFFLQPSTTKLKTSNLYFFFLLSCSYIAMARFILLLSFFLVALAVGVSNADSSAEDYWRSVLPNSPMPSAIRDLIYPSKAAVPAAHEDKVGSIFFLEQSLQPGTTMTLQFTRTTTGASFLPRQVADSIPFSSSMLPDILSRLSVSPSSEMASSIKKTIAECEAKPLADELKLCATSLESMVDFAKYGLKSSNLRAMSTSIAKAATPKQKYTITGLNKVKASELVACHAQRYVYPVFHCHTTTASAYTVSLSGADGTKIQALAACHKDLAAGVEEAYKKLGLKPGSVPVCHFLPQDDLLWARV</sequence>
<evidence type="ECO:0000313" key="4">
    <source>
        <dbReference type="Proteomes" id="UP001140206"/>
    </source>
</evidence>
<dbReference type="InterPro" id="IPR044816">
    <property type="entry name" value="BURP"/>
</dbReference>
<dbReference type="InterPro" id="IPR004873">
    <property type="entry name" value="BURP_dom"/>
</dbReference>
<evidence type="ECO:0000313" key="3">
    <source>
        <dbReference type="EMBL" id="KAJ4818375.1"/>
    </source>
</evidence>
<keyword evidence="4" id="KW-1185">Reference proteome</keyword>
<dbReference type="PANTHER" id="PTHR31236">
    <property type="entry name" value="BURP DOMAIN PROTEIN USPL1-LIKE"/>
    <property type="match status" value="1"/>
</dbReference>
<protein>
    <submittedName>
        <fullName evidence="3">BURP domain-containing protein</fullName>
    </submittedName>
</protein>
<dbReference type="SMART" id="SM01045">
    <property type="entry name" value="BURP"/>
    <property type="match status" value="1"/>
</dbReference>
<organism evidence="3 4">
    <name type="scientific">Rhynchospora pubera</name>
    <dbReference type="NCBI Taxonomy" id="906938"/>
    <lineage>
        <taxon>Eukaryota</taxon>
        <taxon>Viridiplantae</taxon>
        <taxon>Streptophyta</taxon>
        <taxon>Embryophyta</taxon>
        <taxon>Tracheophyta</taxon>
        <taxon>Spermatophyta</taxon>
        <taxon>Magnoliopsida</taxon>
        <taxon>Liliopsida</taxon>
        <taxon>Poales</taxon>
        <taxon>Cyperaceae</taxon>
        <taxon>Cyperoideae</taxon>
        <taxon>Rhynchosporeae</taxon>
        <taxon>Rhynchospora</taxon>
    </lineage>
</organism>
<feature type="domain" description="BURP" evidence="2">
    <location>
        <begin position="94"/>
        <end position="302"/>
    </location>
</feature>
<accession>A0AAV8HKG9</accession>
<dbReference type="EMBL" id="JAMFTS010000001">
    <property type="protein sequence ID" value="KAJ4818375.1"/>
    <property type="molecule type" value="Genomic_DNA"/>
</dbReference>